<evidence type="ECO:0000313" key="2">
    <source>
        <dbReference type="Proteomes" id="UP000531216"/>
    </source>
</evidence>
<dbReference type="AlphaFoldDB" id="A0A7W6FVW8"/>
<organism evidence="1 2">
    <name type="scientific">Aureimonas phyllosphaerae</name>
    <dbReference type="NCBI Taxonomy" id="1166078"/>
    <lineage>
        <taxon>Bacteria</taxon>
        <taxon>Pseudomonadati</taxon>
        <taxon>Pseudomonadota</taxon>
        <taxon>Alphaproteobacteria</taxon>
        <taxon>Hyphomicrobiales</taxon>
        <taxon>Aurantimonadaceae</taxon>
        <taxon>Aureimonas</taxon>
    </lineage>
</organism>
<gene>
    <name evidence="1" type="ORF">GGR05_003877</name>
</gene>
<comment type="caution">
    <text evidence="1">The sequence shown here is derived from an EMBL/GenBank/DDBJ whole genome shotgun (WGS) entry which is preliminary data.</text>
</comment>
<evidence type="ECO:0000313" key="1">
    <source>
        <dbReference type="EMBL" id="MBB3937709.1"/>
    </source>
</evidence>
<dbReference type="EMBL" id="JACIDO010000011">
    <property type="protein sequence ID" value="MBB3937709.1"/>
    <property type="molecule type" value="Genomic_DNA"/>
</dbReference>
<reference evidence="1 2" key="1">
    <citation type="submission" date="2020-08" db="EMBL/GenBank/DDBJ databases">
        <title>Genomic Encyclopedia of Type Strains, Phase IV (KMG-IV): sequencing the most valuable type-strain genomes for metagenomic binning, comparative biology and taxonomic classification.</title>
        <authorList>
            <person name="Goeker M."/>
        </authorList>
    </citation>
    <scope>NUCLEOTIDE SEQUENCE [LARGE SCALE GENOMIC DNA]</scope>
    <source>
        <strain evidence="1 2">DSM 25024</strain>
    </source>
</reference>
<proteinExistence type="predicted"/>
<dbReference type="RefSeq" id="WP_090964681.1">
    <property type="nucleotide sequence ID" value="NZ_FOOA01000014.1"/>
</dbReference>
<protein>
    <submittedName>
        <fullName evidence="1">Uncharacterized protein</fullName>
    </submittedName>
</protein>
<dbReference type="Proteomes" id="UP000531216">
    <property type="component" value="Unassembled WGS sequence"/>
</dbReference>
<sequence length="78" mass="9006">MLEPAFRRRGRAVTPDRDEDLTLEHWVQARKDCALLIRRHGKTEVAIAWWRRCNAAIERLLAGDDIDREINLVLGDAA</sequence>
<accession>A0A7W6FVW8</accession>
<keyword evidence="2" id="KW-1185">Reference proteome</keyword>
<name>A0A7W6FVW8_9HYPH</name>